<feature type="compositionally biased region" description="Polar residues" evidence="1">
    <location>
        <begin position="54"/>
        <end position="64"/>
    </location>
</feature>
<gene>
    <name evidence="2" type="ORF">O181_087714</name>
</gene>
<dbReference type="AlphaFoldDB" id="A0A9Q3P252"/>
<sequence length="103" mass="11179">MTMEVFELLKEINQHNCGTNEVGFESGNFQTPANINDGKFNCEDVAILTQSLYEQAGQSGSENGKSGPREGMEDWAYDSKNIQSQAKGSQTTCNVPGTSGRSH</sequence>
<name>A0A9Q3P252_9BASI</name>
<accession>A0A9Q3P252</accession>
<dbReference type="Proteomes" id="UP000765509">
    <property type="component" value="Unassembled WGS sequence"/>
</dbReference>
<reference evidence="2" key="1">
    <citation type="submission" date="2021-03" db="EMBL/GenBank/DDBJ databases">
        <title>Draft genome sequence of rust myrtle Austropuccinia psidii MF-1, a brazilian biotype.</title>
        <authorList>
            <person name="Quecine M.C."/>
            <person name="Pachon D.M.R."/>
            <person name="Bonatelli M.L."/>
            <person name="Correr F.H."/>
            <person name="Franceschini L.M."/>
            <person name="Leite T.F."/>
            <person name="Margarido G.R.A."/>
            <person name="Almeida C.A."/>
            <person name="Ferrarezi J.A."/>
            <person name="Labate C.A."/>
        </authorList>
    </citation>
    <scope>NUCLEOTIDE SEQUENCE</scope>
    <source>
        <strain evidence="2">MF-1</strain>
    </source>
</reference>
<feature type="region of interest" description="Disordered" evidence="1">
    <location>
        <begin position="54"/>
        <end position="103"/>
    </location>
</feature>
<keyword evidence="3" id="KW-1185">Reference proteome</keyword>
<evidence type="ECO:0000313" key="3">
    <source>
        <dbReference type="Proteomes" id="UP000765509"/>
    </source>
</evidence>
<dbReference type="EMBL" id="AVOT02053124">
    <property type="protein sequence ID" value="MBW0547999.1"/>
    <property type="molecule type" value="Genomic_DNA"/>
</dbReference>
<evidence type="ECO:0000313" key="2">
    <source>
        <dbReference type="EMBL" id="MBW0547999.1"/>
    </source>
</evidence>
<comment type="caution">
    <text evidence="2">The sequence shown here is derived from an EMBL/GenBank/DDBJ whole genome shotgun (WGS) entry which is preliminary data.</text>
</comment>
<proteinExistence type="predicted"/>
<feature type="compositionally biased region" description="Polar residues" evidence="1">
    <location>
        <begin position="80"/>
        <end position="103"/>
    </location>
</feature>
<protein>
    <submittedName>
        <fullName evidence="2">Uncharacterized protein</fullName>
    </submittedName>
</protein>
<organism evidence="2 3">
    <name type="scientific">Austropuccinia psidii MF-1</name>
    <dbReference type="NCBI Taxonomy" id="1389203"/>
    <lineage>
        <taxon>Eukaryota</taxon>
        <taxon>Fungi</taxon>
        <taxon>Dikarya</taxon>
        <taxon>Basidiomycota</taxon>
        <taxon>Pucciniomycotina</taxon>
        <taxon>Pucciniomycetes</taxon>
        <taxon>Pucciniales</taxon>
        <taxon>Sphaerophragmiaceae</taxon>
        <taxon>Austropuccinia</taxon>
    </lineage>
</organism>
<evidence type="ECO:0000256" key="1">
    <source>
        <dbReference type="SAM" id="MobiDB-lite"/>
    </source>
</evidence>